<feature type="compositionally biased region" description="Acidic residues" evidence="1">
    <location>
        <begin position="64"/>
        <end position="82"/>
    </location>
</feature>
<accession>A0A815N7V8</accession>
<dbReference type="Proteomes" id="UP000681722">
    <property type="component" value="Unassembled WGS sequence"/>
</dbReference>
<dbReference type="EMBL" id="CAJOBC010083909">
    <property type="protein sequence ID" value="CAF4308728.1"/>
    <property type="molecule type" value="Genomic_DNA"/>
</dbReference>
<keyword evidence="4" id="KW-1185">Reference proteome</keyword>
<gene>
    <name evidence="2" type="ORF">GPM918_LOCUS33952</name>
    <name evidence="3" type="ORF">SRO942_LOCUS34646</name>
</gene>
<protein>
    <submittedName>
        <fullName evidence="2">Uncharacterized protein</fullName>
    </submittedName>
</protein>
<sequence>MNAQNIVSTLSVLVSRELSNKEPSPVTSQERQMAEYLADTVKLMVSGQKVDYDEETTIDFAGFTDEEDSEEEEQHEEEEVDEDWTKKELVLEKYDLKSFRGLYASSNPAKLSFPLEIQFLFIRAIVFKPL</sequence>
<dbReference type="AlphaFoldDB" id="A0A815N7V8"/>
<evidence type="ECO:0000313" key="4">
    <source>
        <dbReference type="Proteomes" id="UP000663829"/>
    </source>
</evidence>
<organism evidence="2 4">
    <name type="scientific">Didymodactylos carnosus</name>
    <dbReference type="NCBI Taxonomy" id="1234261"/>
    <lineage>
        <taxon>Eukaryota</taxon>
        <taxon>Metazoa</taxon>
        <taxon>Spiralia</taxon>
        <taxon>Gnathifera</taxon>
        <taxon>Rotifera</taxon>
        <taxon>Eurotatoria</taxon>
        <taxon>Bdelloidea</taxon>
        <taxon>Philodinida</taxon>
        <taxon>Philodinidae</taxon>
        <taxon>Didymodactylos</taxon>
    </lineage>
</organism>
<feature type="region of interest" description="Disordered" evidence="1">
    <location>
        <begin position="63"/>
        <end position="83"/>
    </location>
</feature>
<evidence type="ECO:0000313" key="2">
    <source>
        <dbReference type="EMBL" id="CAF1429594.1"/>
    </source>
</evidence>
<comment type="caution">
    <text evidence="2">The sequence shown here is derived from an EMBL/GenBank/DDBJ whole genome shotgun (WGS) entry which is preliminary data.</text>
</comment>
<proteinExistence type="predicted"/>
<name>A0A815N7V8_9BILA</name>
<evidence type="ECO:0000256" key="1">
    <source>
        <dbReference type="SAM" id="MobiDB-lite"/>
    </source>
</evidence>
<dbReference type="EMBL" id="CAJNOQ010018477">
    <property type="protein sequence ID" value="CAF1429594.1"/>
    <property type="molecule type" value="Genomic_DNA"/>
</dbReference>
<dbReference type="Proteomes" id="UP000663829">
    <property type="component" value="Unassembled WGS sequence"/>
</dbReference>
<reference evidence="2" key="1">
    <citation type="submission" date="2021-02" db="EMBL/GenBank/DDBJ databases">
        <authorList>
            <person name="Nowell W R."/>
        </authorList>
    </citation>
    <scope>NUCLEOTIDE SEQUENCE</scope>
</reference>
<evidence type="ECO:0000313" key="3">
    <source>
        <dbReference type="EMBL" id="CAF4308728.1"/>
    </source>
</evidence>